<feature type="compositionally biased region" description="Basic and acidic residues" evidence="7">
    <location>
        <begin position="1"/>
        <end position="11"/>
    </location>
</feature>
<dbReference type="STRING" id="1116229.S3DQR3"/>
<dbReference type="SUPFAM" id="SSF46785">
    <property type="entry name" value="Winged helix' DNA-binding domain"/>
    <property type="match status" value="1"/>
</dbReference>
<dbReference type="PANTHER" id="PTHR15938:SF0">
    <property type="entry name" value="HOMOLOGOUS-PAIRING PROTEIN 2 HOMOLOG"/>
    <property type="match status" value="1"/>
</dbReference>
<comment type="similarity">
    <text evidence="2">Belongs to the HOP2 family.</text>
</comment>
<dbReference type="RefSeq" id="XP_008078296.1">
    <property type="nucleotide sequence ID" value="XM_008080105.1"/>
</dbReference>
<dbReference type="GO" id="GO:0003690">
    <property type="term" value="F:double-stranded DNA binding"/>
    <property type="evidence" value="ECO:0007669"/>
    <property type="project" value="TreeGrafter"/>
</dbReference>
<feature type="compositionally biased region" description="Polar residues" evidence="7">
    <location>
        <begin position="33"/>
        <end position="51"/>
    </location>
</feature>
<keyword evidence="5" id="KW-0469">Meiosis</keyword>
<dbReference type="eggNOG" id="KOG4603">
    <property type="taxonomic scope" value="Eukaryota"/>
</dbReference>
<dbReference type="GO" id="GO:0000709">
    <property type="term" value="P:meiotic joint molecule formation"/>
    <property type="evidence" value="ECO:0007669"/>
    <property type="project" value="TreeGrafter"/>
</dbReference>
<dbReference type="AlphaFoldDB" id="S3DQR3"/>
<dbReference type="GeneID" id="19469102"/>
<dbReference type="GO" id="GO:0120231">
    <property type="term" value="C:DNA recombinase auxiliary factor complex"/>
    <property type="evidence" value="ECO:0007669"/>
    <property type="project" value="TreeGrafter"/>
</dbReference>
<name>S3DQR3_GLAL2</name>
<accession>S3DQR3</accession>
<keyword evidence="6" id="KW-0175">Coiled coil</keyword>
<keyword evidence="9" id="KW-0238">DNA-binding</keyword>
<sequence>MAPRAPKKDKQPPTPSATSSTFPADFPPETPKRSPSMTTIVFEASTTTSSPAVLKPKNEKAKVVKKTGKGKEKVVVPVESEVEMEMPEAQMEMGTEEDVGEASTATSSPAKAPVLNPKNDKSKVTKAGGEKKSKVTKKEAGDTKKDGKKDVKAVKEGKDVKEKVEKVNGEEAEKLILEYLREQNRPYGATDLSANLRGKITKTVADKLLKEMEQNGVIRGKATNGDKKGSQWVFWCIQDTSTPVTPEQLANLDTEIQTLRETTLPSLRARLKTLTQSLQTIRSSPGTSELRELVKKLEEENEGKRDRVTELRGLVESGEVATTEQTARVEEEYKYWSSKLLARKRCFKEVEGMLLEGMGREELWERARIEGV</sequence>
<dbReference type="KEGG" id="glz:GLAREA_10055"/>
<feature type="compositionally biased region" description="Low complexity" evidence="7">
    <location>
        <begin position="102"/>
        <end position="113"/>
    </location>
</feature>
<comment type="subcellular location">
    <subcellularLocation>
        <location evidence="1">Nucleus</location>
    </subcellularLocation>
</comment>
<keyword evidence="4" id="KW-0539">Nucleus</keyword>
<proteinExistence type="inferred from homology"/>
<evidence type="ECO:0000256" key="5">
    <source>
        <dbReference type="ARBA" id="ARBA00023254"/>
    </source>
</evidence>
<dbReference type="InterPro" id="IPR036388">
    <property type="entry name" value="WH-like_DNA-bd_sf"/>
</dbReference>
<dbReference type="GO" id="GO:0120230">
    <property type="term" value="F:recombinase activator activity"/>
    <property type="evidence" value="ECO:0007669"/>
    <property type="project" value="TreeGrafter"/>
</dbReference>
<dbReference type="EMBL" id="KE145356">
    <property type="protein sequence ID" value="EPE34361.1"/>
    <property type="molecule type" value="Genomic_DNA"/>
</dbReference>
<feature type="region of interest" description="Disordered" evidence="7">
    <location>
        <begin position="1"/>
        <end position="150"/>
    </location>
</feature>
<evidence type="ECO:0000256" key="7">
    <source>
        <dbReference type="SAM" id="MobiDB-lite"/>
    </source>
</evidence>
<gene>
    <name evidence="9" type="ORF">GLAREA_10055</name>
</gene>
<feature type="domain" description="Homologous-pairing protein 2 winged helix" evidence="8">
    <location>
        <begin position="171"/>
        <end position="221"/>
    </location>
</feature>
<evidence type="ECO:0000256" key="6">
    <source>
        <dbReference type="SAM" id="Coils"/>
    </source>
</evidence>
<organism evidence="9 10">
    <name type="scientific">Glarea lozoyensis (strain ATCC 20868 / MF5171)</name>
    <dbReference type="NCBI Taxonomy" id="1116229"/>
    <lineage>
        <taxon>Eukaryota</taxon>
        <taxon>Fungi</taxon>
        <taxon>Dikarya</taxon>
        <taxon>Ascomycota</taxon>
        <taxon>Pezizomycotina</taxon>
        <taxon>Leotiomycetes</taxon>
        <taxon>Helotiales</taxon>
        <taxon>Helotiaceae</taxon>
        <taxon>Glarea</taxon>
    </lineage>
</organism>
<evidence type="ECO:0000313" key="9">
    <source>
        <dbReference type="EMBL" id="EPE34361.1"/>
    </source>
</evidence>
<feature type="compositionally biased region" description="Basic and acidic residues" evidence="7">
    <location>
        <begin position="118"/>
        <end position="150"/>
    </location>
</feature>
<protein>
    <submittedName>
        <fullName evidence="9">Winged helix DNA-binding protein</fullName>
    </submittedName>
</protein>
<dbReference type="Proteomes" id="UP000016922">
    <property type="component" value="Unassembled WGS sequence"/>
</dbReference>
<keyword evidence="10" id="KW-1185">Reference proteome</keyword>
<evidence type="ECO:0000256" key="1">
    <source>
        <dbReference type="ARBA" id="ARBA00004123"/>
    </source>
</evidence>
<dbReference type="GO" id="GO:0007129">
    <property type="term" value="P:homologous chromosome pairing at meiosis"/>
    <property type="evidence" value="ECO:0007669"/>
    <property type="project" value="TreeGrafter"/>
</dbReference>
<evidence type="ECO:0000256" key="3">
    <source>
        <dbReference type="ARBA" id="ARBA00023172"/>
    </source>
</evidence>
<dbReference type="PANTHER" id="PTHR15938">
    <property type="entry name" value="TBP-1 INTERACTING PROTEIN"/>
    <property type="match status" value="1"/>
</dbReference>
<dbReference type="Pfam" id="PF07106">
    <property type="entry name" value="WHD_TBPIP"/>
    <property type="match status" value="1"/>
</dbReference>
<dbReference type="HOGENOM" id="CLU_063266_3_0_1"/>
<dbReference type="Gene3D" id="1.10.10.10">
    <property type="entry name" value="Winged helix-like DNA-binding domain superfamily/Winged helix DNA-binding domain"/>
    <property type="match status" value="1"/>
</dbReference>
<feature type="coiled-coil region" evidence="6">
    <location>
        <begin position="287"/>
        <end position="314"/>
    </location>
</feature>
<dbReference type="InterPro" id="IPR010776">
    <property type="entry name" value="Hop2_WH_dom"/>
</dbReference>
<evidence type="ECO:0000313" key="10">
    <source>
        <dbReference type="Proteomes" id="UP000016922"/>
    </source>
</evidence>
<evidence type="ECO:0000259" key="8">
    <source>
        <dbReference type="Pfam" id="PF07106"/>
    </source>
</evidence>
<dbReference type="GO" id="GO:0010774">
    <property type="term" value="P:meiotic strand invasion involved in reciprocal meiotic recombination"/>
    <property type="evidence" value="ECO:0007669"/>
    <property type="project" value="TreeGrafter"/>
</dbReference>
<evidence type="ECO:0000256" key="4">
    <source>
        <dbReference type="ARBA" id="ARBA00023242"/>
    </source>
</evidence>
<dbReference type="GO" id="GO:0000794">
    <property type="term" value="C:condensed nuclear chromosome"/>
    <property type="evidence" value="ECO:0007669"/>
    <property type="project" value="TreeGrafter"/>
</dbReference>
<dbReference type="InterPro" id="IPR036390">
    <property type="entry name" value="WH_DNA-bd_sf"/>
</dbReference>
<reference evidence="9 10" key="1">
    <citation type="journal article" date="2013" name="BMC Genomics">
        <title>Genomics-driven discovery of the pneumocandin biosynthetic gene cluster in the fungus Glarea lozoyensis.</title>
        <authorList>
            <person name="Chen L."/>
            <person name="Yue Q."/>
            <person name="Zhang X."/>
            <person name="Xiang M."/>
            <person name="Wang C."/>
            <person name="Li S."/>
            <person name="Che Y."/>
            <person name="Ortiz-Lopez F.J."/>
            <person name="Bills G.F."/>
            <person name="Liu X."/>
            <person name="An Z."/>
        </authorList>
    </citation>
    <scope>NUCLEOTIDE SEQUENCE [LARGE SCALE GENOMIC DNA]</scope>
    <source>
        <strain evidence="10">ATCC 20868 / MF5171</strain>
    </source>
</reference>
<keyword evidence="3" id="KW-0233">DNA recombination</keyword>
<evidence type="ECO:0000256" key="2">
    <source>
        <dbReference type="ARBA" id="ARBA00007922"/>
    </source>
</evidence>
<dbReference type="OrthoDB" id="272266at2759"/>
<dbReference type="OMA" id="KGSQWVY"/>